<dbReference type="Proteomes" id="UP001157502">
    <property type="component" value="Chromosome 29"/>
</dbReference>
<reference evidence="1" key="1">
    <citation type="submission" date="2021-05" db="EMBL/GenBank/DDBJ databases">
        <authorList>
            <person name="Pan Q."/>
            <person name="Jouanno E."/>
            <person name="Zahm M."/>
            <person name="Klopp C."/>
            <person name="Cabau C."/>
            <person name="Louis A."/>
            <person name="Berthelot C."/>
            <person name="Parey E."/>
            <person name="Roest Crollius H."/>
            <person name="Montfort J."/>
            <person name="Robinson-Rechavi M."/>
            <person name="Bouchez O."/>
            <person name="Lampietro C."/>
            <person name="Lopez Roques C."/>
            <person name="Donnadieu C."/>
            <person name="Postlethwait J."/>
            <person name="Bobe J."/>
            <person name="Dillon D."/>
            <person name="Chandos A."/>
            <person name="von Hippel F."/>
            <person name="Guiguen Y."/>
        </authorList>
    </citation>
    <scope>NUCLEOTIDE SEQUENCE</scope>
    <source>
        <strain evidence="1">YG-Jan2019</strain>
    </source>
</reference>
<comment type="caution">
    <text evidence="1">The sequence shown here is derived from an EMBL/GenBank/DDBJ whole genome shotgun (WGS) entry which is preliminary data.</text>
</comment>
<accession>A0ACC2FF60</accession>
<organism evidence="1 2">
    <name type="scientific">Dallia pectoralis</name>
    <name type="common">Alaska blackfish</name>
    <dbReference type="NCBI Taxonomy" id="75939"/>
    <lineage>
        <taxon>Eukaryota</taxon>
        <taxon>Metazoa</taxon>
        <taxon>Chordata</taxon>
        <taxon>Craniata</taxon>
        <taxon>Vertebrata</taxon>
        <taxon>Euteleostomi</taxon>
        <taxon>Actinopterygii</taxon>
        <taxon>Neopterygii</taxon>
        <taxon>Teleostei</taxon>
        <taxon>Protacanthopterygii</taxon>
        <taxon>Esociformes</taxon>
        <taxon>Umbridae</taxon>
        <taxon>Dallia</taxon>
    </lineage>
</organism>
<protein>
    <submittedName>
        <fullName evidence="1">Uncharacterized protein</fullName>
    </submittedName>
</protein>
<gene>
    <name evidence="1" type="ORF">DPEC_G00309710</name>
</gene>
<sequence>MKRPPPNYDGDGVWLQVLLAVGVIKGACLYARVPGLRSDRVKNRSRGLFGSDIKDSQAIWAHLIFELQLRKAFPYRTPTDPPPVRTSAPNLPVSCAAIWEQAQASLGYA</sequence>
<evidence type="ECO:0000313" key="1">
    <source>
        <dbReference type="EMBL" id="KAJ7989942.1"/>
    </source>
</evidence>
<keyword evidence="2" id="KW-1185">Reference proteome</keyword>
<dbReference type="EMBL" id="CM055756">
    <property type="protein sequence ID" value="KAJ7989942.1"/>
    <property type="molecule type" value="Genomic_DNA"/>
</dbReference>
<proteinExistence type="predicted"/>
<evidence type="ECO:0000313" key="2">
    <source>
        <dbReference type="Proteomes" id="UP001157502"/>
    </source>
</evidence>
<name>A0ACC2FF60_DALPE</name>